<evidence type="ECO:0000313" key="4">
    <source>
        <dbReference type="Proteomes" id="UP000028533"/>
    </source>
</evidence>
<dbReference type="AlphaFoldDB" id="A0A084EKH4"/>
<gene>
    <name evidence="3" type="ORF">MCAPa_5730</name>
</gene>
<keyword evidence="1" id="KW-0812">Transmembrane</keyword>
<evidence type="ECO:0000259" key="2">
    <source>
        <dbReference type="Pfam" id="PF20693"/>
    </source>
</evidence>
<evidence type="ECO:0000256" key="1">
    <source>
        <dbReference type="SAM" id="Phobius"/>
    </source>
</evidence>
<dbReference type="EMBL" id="JFDO01000024">
    <property type="protein sequence ID" value="KEZ18466.1"/>
    <property type="molecule type" value="Genomic_DNA"/>
</dbReference>
<feature type="domain" description="YobI-like P-loop NTPase" evidence="2">
    <location>
        <begin position="22"/>
        <end position="389"/>
    </location>
</feature>
<dbReference type="InterPro" id="IPR027417">
    <property type="entry name" value="P-loop_NTPase"/>
</dbReference>
<dbReference type="InterPro" id="IPR048428">
    <property type="entry name" value="YobI-NTPase"/>
</dbReference>
<reference evidence="3 4" key="1">
    <citation type="submission" date="2014-02" db="EMBL/GenBank/DDBJ databases">
        <title>Genome sequence of Mycoplasma capricolum subsp. capricolum strain 14232.</title>
        <authorList>
            <person name="Sirand-Pugnet P."/>
            <person name="Breton M."/>
            <person name="Dordet-Frisoni E."/>
            <person name="Baranowski E."/>
            <person name="Barre A."/>
            <person name="Couture C."/>
            <person name="Dupuy V."/>
            <person name="Gaurivaud P."/>
            <person name="Jacob D."/>
            <person name="Lemaitre C."/>
            <person name="Manso-Silvan L."/>
            <person name="Nikolski M."/>
            <person name="Nouvel L.-X."/>
            <person name="Poumarat F."/>
            <person name="Tardy F."/>
            <person name="Thebault P."/>
            <person name="Theil S."/>
            <person name="Citti C."/>
            <person name="Thiaucourt F."/>
            <person name="Blanchard A."/>
        </authorList>
    </citation>
    <scope>NUCLEOTIDE SEQUENCE [LARGE SCALE GENOMIC DNA]</scope>
    <source>
        <strain evidence="3 4">14232</strain>
    </source>
</reference>
<organism evidence="3 4">
    <name type="scientific">Mycoplasma capricolum subsp. capricolum 14232</name>
    <dbReference type="NCBI Taxonomy" id="1188238"/>
    <lineage>
        <taxon>Bacteria</taxon>
        <taxon>Bacillati</taxon>
        <taxon>Mycoplasmatota</taxon>
        <taxon>Mollicutes</taxon>
        <taxon>Mycoplasmataceae</taxon>
        <taxon>Mycoplasma</taxon>
    </lineage>
</organism>
<proteinExistence type="predicted"/>
<dbReference type="RefSeq" id="WP_036432112.1">
    <property type="nucleotide sequence ID" value="NZ_JFDO01000024.1"/>
</dbReference>
<keyword evidence="1" id="KW-1133">Transmembrane helix</keyword>
<comment type="caution">
    <text evidence="3">The sequence shown here is derived from an EMBL/GenBank/DDBJ whole genome shotgun (WGS) entry which is preliminary data.</text>
</comment>
<sequence length="617" mass="73215">MIQKKSFNTLGPITLKQNIPIYDEALDFAISSSETTIKNIGISGPYSAGKSTIWNSYIKNKHKNIISISLAKYSEMNKLDNLEKNSSHDISENRIERQIINQIISQINPKLIQLFSSKIKENNTKLKNILYFLSILSILIGIIGLSVKSLLISLSYNYLWLKSLLLSFFVLCISVPISFFIFGLVKNKVISISRFSIKNVDFKLDNAEDETIFDKEIKQIVYLLYSSRVDFVVFDDLDRFKKIEIFEKLKQLNSLLNNFYKTKNKDKVVKFIYMISDDLFDSESRTKFFDFIVPIIPIKSSKEFIKQQLQKIGIVNIDDKYLDNLKDVITNTRVFLNTINEYFVYERLVILEEQLNNDRDRIELFNTILFKNLIPNEFQLLQNNEGIVYEVFKKNIYFYQQWAKNVFLDDIKMIQNKLELLTKNFGIQIAVFEFILQNLTNVLGIYDDENTLYVDYDVDNELVRKQLEDRSDQEKLDTLFKMFLNKNNKVKIKYTDKHFNFVKQEEFTYYKFINKFVEKDNELLIKINKFRNNIENEIVSLKWRKQLRVDQILNIDTVSINNLLITISWENSNNKEAKEWFQNIKNKNNENDFNMVKKLFKSYIITENYIKYINYIN</sequence>
<name>A0A084EKH4_MYCCA</name>
<feature type="transmembrane region" description="Helical" evidence="1">
    <location>
        <begin position="129"/>
        <end position="152"/>
    </location>
</feature>
<protein>
    <recommendedName>
        <fullName evidence="2">YobI-like P-loop NTPase domain-containing protein</fullName>
    </recommendedName>
</protein>
<keyword evidence="1" id="KW-0472">Membrane</keyword>
<dbReference type="Proteomes" id="UP000028533">
    <property type="component" value="Unassembled WGS sequence"/>
</dbReference>
<accession>A0A084EKH4</accession>
<dbReference type="SUPFAM" id="SSF52540">
    <property type="entry name" value="P-loop containing nucleoside triphosphate hydrolases"/>
    <property type="match status" value="1"/>
</dbReference>
<feature type="transmembrane region" description="Helical" evidence="1">
    <location>
        <begin position="164"/>
        <end position="185"/>
    </location>
</feature>
<evidence type="ECO:0000313" key="3">
    <source>
        <dbReference type="EMBL" id="KEZ18466.1"/>
    </source>
</evidence>
<dbReference type="Pfam" id="PF20693">
    <property type="entry name" value="YobI-ATPase"/>
    <property type="match status" value="1"/>
</dbReference>